<sequence>MKKFNYIMVLIVVLGFTIQTQAQLFREVSKVGTTSAQFLKIGAGARAIALGGAYSAFGNDIYSIYWNPAGLALSNHSSEIVFNHANWLADMTYDFAAGSINLGDAGILAVSFTSFGVPEDKVRTLANPEGDGRMWDANSIALTISYSKRLTDRFSVGFNGKYITENIWNSSASSFAFDVGTLYRTPFNDLTISAAIFNFGGAMRLNGRDIQFNDDPNDNIDTGPNNIPASYDTDAFALPLMFRFGLAMDFVKSRYIRLSGAVDAIHPNDNSEYLNLGSEFAFDELLFLRIGYRQLFMNNSEGGLTFGGGLKYYFNNSFGVFINYAFADYGRLKSVHFFDVGILL</sequence>
<protein>
    <recommendedName>
        <fullName evidence="1">Type IX secretion system protein PorV domain-containing protein</fullName>
    </recommendedName>
</protein>
<accession>A0A3B1BPZ9</accession>
<evidence type="ECO:0000313" key="2">
    <source>
        <dbReference type="EMBL" id="VAX20019.1"/>
    </source>
</evidence>
<reference evidence="2" key="1">
    <citation type="submission" date="2018-06" db="EMBL/GenBank/DDBJ databases">
        <authorList>
            <person name="Zhirakovskaya E."/>
        </authorList>
    </citation>
    <scope>NUCLEOTIDE SEQUENCE</scope>
</reference>
<dbReference type="EMBL" id="UOGD01000157">
    <property type="protein sequence ID" value="VAX20019.1"/>
    <property type="molecule type" value="Genomic_DNA"/>
</dbReference>
<dbReference type="AlphaFoldDB" id="A0A3B1BPZ9"/>
<proteinExistence type="predicted"/>
<dbReference type="SUPFAM" id="SSF56935">
    <property type="entry name" value="Porins"/>
    <property type="match status" value="1"/>
</dbReference>
<dbReference type="Gene3D" id="2.40.160.60">
    <property type="entry name" value="Outer membrane protein transport protein (OMPP1/FadL/TodX)"/>
    <property type="match status" value="1"/>
</dbReference>
<dbReference type="InterPro" id="IPR045741">
    <property type="entry name" value="PorV"/>
</dbReference>
<feature type="domain" description="Type IX secretion system protein PorV" evidence="1">
    <location>
        <begin position="30"/>
        <end position="219"/>
    </location>
</feature>
<organism evidence="2">
    <name type="scientific">hydrothermal vent metagenome</name>
    <dbReference type="NCBI Taxonomy" id="652676"/>
    <lineage>
        <taxon>unclassified sequences</taxon>
        <taxon>metagenomes</taxon>
        <taxon>ecological metagenomes</taxon>
    </lineage>
</organism>
<dbReference type="NCBIfam" id="NF033709">
    <property type="entry name" value="PorV_fam"/>
    <property type="match status" value="1"/>
</dbReference>
<dbReference type="Pfam" id="PF19572">
    <property type="entry name" value="PorV"/>
    <property type="match status" value="1"/>
</dbReference>
<evidence type="ECO:0000259" key="1">
    <source>
        <dbReference type="Pfam" id="PF19572"/>
    </source>
</evidence>
<name>A0A3B1BPZ9_9ZZZZ</name>
<gene>
    <name evidence="2" type="ORF">MNBD_IGNAVI01-2767</name>
</gene>